<dbReference type="SMART" id="SM00304">
    <property type="entry name" value="HAMP"/>
    <property type="match status" value="1"/>
</dbReference>
<evidence type="ECO:0000313" key="8">
    <source>
        <dbReference type="Proteomes" id="UP000182146"/>
    </source>
</evidence>
<keyword evidence="4" id="KW-1133">Transmembrane helix</keyword>
<sequence>MRLQHRIILLMIFFFLLFVLAGAGATRLLLGPVLLAAEEEVARLNLMRVASALQRESEHLAILITDWAHWDETYRFVQDRNRRFQITNLSAATFSKTRTDLLLFINNDGEVIWARQKDHSTGRDLDLQRLPVTRWPADHPLLNFSNLHEIHSGILATRLGPLQIASSPILTSMGHGPRQGTVIMGRLLGSEEVNRLVEQTRVNFSLWLADEKDLPPTSLRLTNYLETGLGFPELRALQQSPEFERILADDADLSPPEFFRDPDTSQMLTVFTTYPDIYGQPSLLLEVRFPRILEQLSRRISLIVFTCLALVGALFSLAHLCIIRRLITRPIGKLQTHISEIHAGEKLSARLNLEGSDEIGQLASAYNHMLERLEIDHEKRAQAEAELRRNERKFRTLSIRDDLTGLYNARYLYQGLRRQFEKCATANRPLALLFIDIDRFKQVVDTHGHILGSQAIAEMAQTIADCLTKPAFAVAYGGDEYVVVLPGADRNAAIAKADEMRAHIAQTTYLKEQGAAVKLTCSFGVASYPEDAGDLEGLLAIADKSLFYVKSRGRDGVA</sequence>
<dbReference type="EC" id="2.7.7.65" evidence="1"/>
<dbReference type="PANTHER" id="PTHR45138:SF9">
    <property type="entry name" value="DIGUANYLATE CYCLASE DGCM-RELATED"/>
    <property type="match status" value="1"/>
</dbReference>
<keyword evidence="4" id="KW-0472">Membrane</keyword>
<feature type="coiled-coil region" evidence="3">
    <location>
        <begin position="373"/>
        <end position="400"/>
    </location>
</feature>
<evidence type="ECO:0000259" key="5">
    <source>
        <dbReference type="PROSITE" id="PS50885"/>
    </source>
</evidence>
<comment type="catalytic activity">
    <reaction evidence="2">
        <text>2 GTP = 3',3'-c-di-GMP + 2 diphosphate</text>
        <dbReference type="Rhea" id="RHEA:24898"/>
        <dbReference type="ChEBI" id="CHEBI:33019"/>
        <dbReference type="ChEBI" id="CHEBI:37565"/>
        <dbReference type="ChEBI" id="CHEBI:58805"/>
        <dbReference type="EC" id="2.7.7.65"/>
    </reaction>
</comment>
<evidence type="ECO:0000256" key="2">
    <source>
        <dbReference type="ARBA" id="ARBA00034247"/>
    </source>
</evidence>
<dbReference type="PANTHER" id="PTHR45138">
    <property type="entry name" value="REGULATORY COMPONENTS OF SENSORY TRANSDUCTION SYSTEM"/>
    <property type="match status" value="1"/>
</dbReference>
<name>A0A1G9PCW9_9BACT</name>
<dbReference type="Pfam" id="PF05228">
    <property type="entry name" value="CHASE4"/>
    <property type="match status" value="1"/>
</dbReference>
<evidence type="ECO:0000256" key="1">
    <source>
        <dbReference type="ARBA" id="ARBA00012528"/>
    </source>
</evidence>
<accession>A0A1G9PCW9</accession>
<dbReference type="AlphaFoldDB" id="A0A1G9PCW9"/>
<keyword evidence="4" id="KW-0812">Transmembrane</keyword>
<dbReference type="Proteomes" id="UP000182146">
    <property type="component" value="Unassembled WGS sequence"/>
</dbReference>
<dbReference type="GO" id="GO:0007165">
    <property type="term" value="P:signal transduction"/>
    <property type="evidence" value="ECO:0007669"/>
    <property type="project" value="InterPro"/>
</dbReference>
<reference evidence="7 8" key="1">
    <citation type="submission" date="2016-10" db="EMBL/GenBank/DDBJ databases">
        <authorList>
            <person name="de Groot N.N."/>
        </authorList>
    </citation>
    <scope>NUCLEOTIDE SEQUENCE [LARGE SCALE GENOMIC DNA]</scope>
    <source>
        <strain evidence="7 8">DSM 17813</strain>
    </source>
</reference>
<organism evidence="7 8">
    <name type="scientific">Geoalkalibacter ferrihydriticus</name>
    <dbReference type="NCBI Taxonomy" id="392333"/>
    <lineage>
        <taxon>Bacteria</taxon>
        <taxon>Pseudomonadati</taxon>
        <taxon>Thermodesulfobacteriota</taxon>
        <taxon>Desulfuromonadia</taxon>
        <taxon>Desulfuromonadales</taxon>
        <taxon>Geoalkalibacteraceae</taxon>
        <taxon>Geoalkalibacter</taxon>
    </lineage>
</organism>
<dbReference type="InterPro" id="IPR043128">
    <property type="entry name" value="Rev_trsase/Diguanyl_cyclase"/>
</dbReference>
<dbReference type="Pfam" id="PF00990">
    <property type="entry name" value="GGDEF"/>
    <property type="match status" value="1"/>
</dbReference>
<dbReference type="RefSeq" id="WP_052446263.1">
    <property type="nucleotide sequence ID" value="NZ_FNGU01000003.1"/>
</dbReference>
<dbReference type="PROSITE" id="PS50887">
    <property type="entry name" value="GGDEF"/>
    <property type="match status" value="1"/>
</dbReference>
<dbReference type="InterPro" id="IPR007892">
    <property type="entry name" value="CHASE4"/>
</dbReference>
<dbReference type="CDD" id="cd01949">
    <property type="entry name" value="GGDEF"/>
    <property type="match status" value="1"/>
</dbReference>
<evidence type="ECO:0000259" key="6">
    <source>
        <dbReference type="PROSITE" id="PS50887"/>
    </source>
</evidence>
<dbReference type="STRING" id="392333.SAMN05660860_01556"/>
<proteinExistence type="predicted"/>
<dbReference type="Pfam" id="PF00672">
    <property type="entry name" value="HAMP"/>
    <property type="match status" value="1"/>
</dbReference>
<evidence type="ECO:0000313" key="7">
    <source>
        <dbReference type="EMBL" id="SDL96599.1"/>
    </source>
</evidence>
<feature type="domain" description="GGDEF" evidence="6">
    <location>
        <begin position="428"/>
        <end position="558"/>
    </location>
</feature>
<evidence type="ECO:0000256" key="4">
    <source>
        <dbReference type="SAM" id="Phobius"/>
    </source>
</evidence>
<dbReference type="CDD" id="cd06225">
    <property type="entry name" value="HAMP"/>
    <property type="match status" value="1"/>
</dbReference>
<dbReference type="SUPFAM" id="SSF55073">
    <property type="entry name" value="Nucleotide cyclase"/>
    <property type="match status" value="1"/>
</dbReference>
<dbReference type="InterPro" id="IPR050469">
    <property type="entry name" value="Diguanylate_Cyclase"/>
</dbReference>
<feature type="transmembrane region" description="Helical" evidence="4">
    <location>
        <begin position="300"/>
        <end position="323"/>
    </location>
</feature>
<dbReference type="EMBL" id="FNGU01000003">
    <property type="protein sequence ID" value="SDL96599.1"/>
    <property type="molecule type" value="Genomic_DNA"/>
</dbReference>
<dbReference type="Gene3D" id="3.30.70.270">
    <property type="match status" value="1"/>
</dbReference>
<evidence type="ECO:0000256" key="3">
    <source>
        <dbReference type="SAM" id="Coils"/>
    </source>
</evidence>
<protein>
    <recommendedName>
        <fullName evidence="1">diguanylate cyclase</fullName>
        <ecNumber evidence="1">2.7.7.65</ecNumber>
    </recommendedName>
</protein>
<gene>
    <name evidence="7" type="ORF">SAMN05660860_01556</name>
</gene>
<dbReference type="GO" id="GO:0052621">
    <property type="term" value="F:diguanylate cyclase activity"/>
    <property type="evidence" value="ECO:0007669"/>
    <property type="project" value="UniProtKB-EC"/>
</dbReference>
<dbReference type="GO" id="GO:0016020">
    <property type="term" value="C:membrane"/>
    <property type="evidence" value="ECO:0007669"/>
    <property type="project" value="InterPro"/>
</dbReference>
<dbReference type="Gene3D" id="6.10.340.10">
    <property type="match status" value="1"/>
</dbReference>
<dbReference type="SMART" id="SM00267">
    <property type="entry name" value="GGDEF"/>
    <property type="match status" value="1"/>
</dbReference>
<dbReference type="InterPro" id="IPR029787">
    <property type="entry name" value="Nucleotide_cyclase"/>
</dbReference>
<dbReference type="NCBIfam" id="TIGR00254">
    <property type="entry name" value="GGDEF"/>
    <property type="match status" value="1"/>
</dbReference>
<dbReference type="InterPro" id="IPR000160">
    <property type="entry name" value="GGDEF_dom"/>
</dbReference>
<dbReference type="InterPro" id="IPR003660">
    <property type="entry name" value="HAMP_dom"/>
</dbReference>
<dbReference type="OrthoDB" id="9759607at2"/>
<dbReference type="SUPFAM" id="SSF158472">
    <property type="entry name" value="HAMP domain-like"/>
    <property type="match status" value="1"/>
</dbReference>
<feature type="domain" description="HAMP" evidence="5">
    <location>
        <begin position="325"/>
        <end position="378"/>
    </location>
</feature>
<dbReference type="PROSITE" id="PS50885">
    <property type="entry name" value="HAMP"/>
    <property type="match status" value="1"/>
</dbReference>
<keyword evidence="3" id="KW-0175">Coiled coil</keyword>